<accession>A0A6J7S403</accession>
<dbReference type="GO" id="GO:0004497">
    <property type="term" value="F:monooxygenase activity"/>
    <property type="evidence" value="ECO:0007669"/>
    <property type="project" value="UniProtKB-KW"/>
</dbReference>
<dbReference type="PANTHER" id="PTHR30137">
    <property type="entry name" value="LUCIFERASE-LIKE MONOOXYGENASE"/>
    <property type="match status" value="1"/>
</dbReference>
<dbReference type="Gene3D" id="3.20.20.30">
    <property type="entry name" value="Luciferase-like domain"/>
    <property type="match status" value="1"/>
</dbReference>
<dbReference type="AlphaFoldDB" id="A0A6J7S403"/>
<organism evidence="4">
    <name type="scientific">freshwater metagenome</name>
    <dbReference type="NCBI Taxonomy" id="449393"/>
    <lineage>
        <taxon>unclassified sequences</taxon>
        <taxon>metagenomes</taxon>
        <taxon>ecological metagenomes</taxon>
    </lineage>
</organism>
<evidence type="ECO:0000256" key="2">
    <source>
        <dbReference type="ARBA" id="ARBA00023033"/>
    </source>
</evidence>
<dbReference type="PANTHER" id="PTHR30137:SF8">
    <property type="entry name" value="BLR5498 PROTEIN"/>
    <property type="match status" value="1"/>
</dbReference>
<evidence type="ECO:0000256" key="1">
    <source>
        <dbReference type="ARBA" id="ARBA00023002"/>
    </source>
</evidence>
<dbReference type="SUPFAM" id="SSF51679">
    <property type="entry name" value="Bacterial luciferase-like"/>
    <property type="match status" value="1"/>
</dbReference>
<keyword evidence="1" id="KW-0560">Oxidoreductase</keyword>
<dbReference type="InterPro" id="IPR011251">
    <property type="entry name" value="Luciferase-like_dom"/>
</dbReference>
<dbReference type="InterPro" id="IPR036661">
    <property type="entry name" value="Luciferase-like_sf"/>
</dbReference>
<dbReference type="GO" id="GO:0016705">
    <property type="term" value="F:oxidoreductase activity, acting on paired donors, with incorporation or reduction of molecular oxygen"/>
    <property type="evidence" value="ECO:0007669"/>
    <property type="project" value="InterPro"/>
</dbReference>
<name>A0A6J7S403_9ZZZZ</name>
<protein>
    <submittedName>
        <fullName evidence="4">Unannotated protein</fullName>
    </submittedName>
</protein>
<evidence type="ECO:0000313" key="4">
    <source>
        <dbReference type="EMBL" id="CAB5035853.1"/>
    </source>
</evidence>
<dbReference type="EMBL" id="CAFBPU010000033">
    <property type="protein sequence ID" value="CAB5035853.1"/>
    <property type="molecule type" value="Genomic_DNA"/>
</dbReference>
<gene>
    <name evidence="4" type="ORF">UFOPK4150_01556</name>
</gene>
<reference evidence="4" key="1">
    <citation type="submission" date="2020-05" db="EMBL/GenBank/DDBJ databases">
        <authorList>
            <person name="Chiriac C."/>
            <person name="Salcher M."/>
            <person name="Ghai R."/>
            <person name="Kavagutti S V."/>
        </authorList>
    </citation>
    <scope>NUCLEOTIDE SEQUENCE</scope>
</reference>
<keyword evidence="2" id="KW-0503">Monooxygenase</keyword>
<evidence type="ECO:0000259" key="3">
    <source>
        <dbReference type="Pfam" id="PF00296"/>
    </source>
</evidence>
<proteinExistence type="predicted"/>
<feature type="domain" description="Luciferase-like" evidence="3">
    <location>
        <begin position="23"/>
        <end position="304"/>
    </location>
</feature>
<dbReference type="InterPro" id="IPR050766">
    <property type="entry name" value="Bact_Lucif_Oxidored"/>
</dbReference>
<sequence length="359" mass="41073">MRIGLAMDLNTNGYNPPMPSPQAAADAMDAMIEECIIAERAGFHGIQVPDRHGRTETILPGPEQLLTILARETERVAIGSFTFVATLFHPMKSAEQFAVIDNLSRGRLFTTLSRGYHTGYWKQFGIPQERLLGRFKESLRIWELAFTGERFSFDGEFWQVEDGILAPGPFQEGGWPIWGGGQATDVAIQRCAEYGTSWTCDPFPLRKDVWDRQVQTYRDRAEELGKKPFVVLMRDGWVGDSFEDATRTVGSYFQEEMRFYFRNGIFSHHPEFQSEADITPERHGRHMIMGSPSQCIEQLEMYAEDYGVDYFTIQFRVAGGPPMEMVREQIQRFGEEVVQPIHKKYPAIDHPAIPVACRW</sequence>
<dbReference type="GO" id="GO:0005829">
    <property type="term" value="C:cytosol"/>
    <property type="evidence" value="ECO:0007669"/>
    <property type="project" value="TreeGrafter"/>
</dbReference>
<dbReference type="Pfam" id="PF00296">
    <property type="entry name" value="Bac_luciferase"/>
    <property type="match status" value="1"/>
</dbReference>